<feature type="compositionally biased region" description="Basic and acidic residues" evidence="1">
    <location>
        <begin position="297"/>
        <end position="316"/>
    </location>
</feature>
<accession>A0A401IPG9</accession>
<evidence type="ECO:0000313" key="2">
    <source>
        <dbReference type="EMBL" id="GBG35518.1"/>
    </source>
</evidence>
<proteinExistence type="predicted"/>
<reference evidence="2" key="1">
    <citation type="journal article" date="2018" name="J. Virol.">
        <title>Crustacean Genome Exploration Reveals the Evolutionary Origin of White Spot Syndrome Virus.</title>
        <authorList>
            <person name="Kawato S."/>
            <person name="Shitara A."/>
            <person name="Wang Y."/>
            <person name="Nozaki R."/>
            <person name="Kondo H."/>
            <person name="Hirono I."/>
        </authorList>
    </citation>
    <scope>NUCLEOTIDE SEQUENCE</scope>
</reference>
<organism evidence="2">
    <name type="scientific">Penaeus monodon endogenous nimavirus</name>
    <dbReference type="NCBI Taxonomy" id="2133795"/>
    <lineage>
        <taxon>Viruses</taxon>
        <taxon>Viruses incertae sedis</taxon>
        <taxon>Naldaviricetes</taxon>
        <taxon>Nimaviridae</taxon>
    </lineage>
</organism>
<protein>
    <submittedName>
        <fullName evidence="2">Wsv415-like protein</fullName>
    </submittedName>
</protein>
<evidence type="ECO:0000256" key="1">
    <source>
        <dbReference type="SAM" id="MobiDB-lite"/>
    </source>
</evidence>
<feature type="region of interest" description="Disordered" evidence="1">
    <location>
        <begin position="293"/>
        <end position="317"/>
    </location>
</feature>
<sequence length="492" mass="55862">MFSLRMVQYQTPPSSLSLFSLAMVERDINDPIRILACKAAAREHISQDKIIVADYLSPIIGPITSETTLAPLLECDGPTYTPLVIDPLLPSIEIWVDVEIVEAGMTPLPNDLHRWIMDLQDSSPSPTKEGRKCRTTIKRRVCLSDLVNSIIHLCTENEVFDRHALFYQLFEDPIADMSEGLSGVLGRSVVQVDRIVQDFYKMDTYSKALLFLETFIAHLDHRNDISIRLRILDILVPEFCLIKRQTILRNKNQVKSKWVNQGLEADRDVTVISLERILCKFLYPATSCSSMLHHKQKQQERRQQLQSQQREREGHQKPAAIDEIVNCILYDKSVGRQTKANIESSAESVLGTAPGDLLVAIKNIPIRNRWRLLDCEIGNHYVLYPIFPNSLSCDNDSYLPVTFLSLKRETISRFFLPGLFGHTGQFQYGLCCNKGIDTSNNIQCPPRSIASGEQWLYALADYSPLRSPQCVNVSECCAPTSLKRPAVLPYYF</sequence>
<dbReference type="EMBL" id="BFCF01000001">
    <property type="protein sequence ID" value="GBG35518.1"/>
    <property type="molecule type" value="Genomic_DNA"/>
</dbReference>
<comment type="caution">
    <text evidence="2">The sequence shown here is derived from an EMBL/GenBank/DDBJ whole genome shotgun (WGS) entry which is preliminary data.</text>
</comment>
<name>A0A401IPG9_9VIRU</name>